<feature type="compositionally biased region" description="Low complexity" evidence="1">
    <location>
        <begin position="54"/>
        <end position="73"/>
    </location>
</feature>
<dbReference type="EMBL" id="CP017641">
    <property type="protein sequence ID" value="APZ93466.1"/>
    <property type="molecule type" value="Genomic_DNA"/>
</dbReference>
<evidence type="ECO:0000256" key="1">
    <source>
        <dbReference type="SAM" id="MobiDB-lite"/>
    </source>
</evidence>
<protein>
    <submittedName>
        <fullName evidence="3">Uncharacterized protein</fullName>
    </submittedName>
</protein>
<keyword evidence="2" id="KW-0812">Transmembrane</keyword>
<feature type="region of interest" description="Disordered" evidence="1">
    <location>
        <begin position="38"/>
        <end position="83"/>
    </location>
</feature>
<proteinExistence type="predicted"/>
<dbReference type="STRING" id="1891926.Fuma_03084"/>
<sequence>MQAKRPGFMKNTARAASGGVIVIAAFLALMLFRGTGTGDGDAEAPGTPDTSPGETLASTETPATTPLAPPAESDSTGGLTPDEQKALSGKVLGVLIDEHSYLLEVPSDDKAVFKPISLERLTELAKRAEGDSNGIKVRVLRRESARMGATFKLQEALASVKIGEDALYIPAEFVP</sequence>
<organism evidence="3 4">
    <name type="scientific">Fuerstiella marisgermanici</name>
    <dbReference type="NCBI Taxonomy" id="1891926"/>
    <lineage>
        <taxon>Bacteria</taxon>
        <taxon>Pseudomonadati</taxon>
        <taxon>Planctomycetota</taxon>
        <taxon>Planctomycetia</taxon>
        <taxon>Planctomycetales</taxon>
        <taxon>Planctomycetaceae</taxon>
        <taxon>Fuerstiella</taxon>
    </lineage>
</organism>
<evidence type="ECO:0000313" key="3">
    <source>
        <dbReference type="EMBL" id="APZ93466.1"/>
    </source>
</evidence>
<keyword evidence="2" id="KW-0472">Membrane</keyword>
<name>A0A1P8WHB0_9PLAN</name>
<dbReference type="RefSeq" id="WP_077024925.1">
    <property type="nucleotide sequence ID" value="NZ_CP017641.1"/>
</dbReference>
<accession>A0A1P8WHB0</accession>
<feature type="transmembrane region" description="Helical" evidence="2">
    <location>
        <begin position="12"/>
        <end position="32"/>
    </location>
</feature>
<dbReference type="Proteomes" id="UP000187735">
    <property type="component" value="Chromosome"/>
</dbReference>
<dbReference type="KEGG" id="fmr:Fuma_03084"/>
<reference evidence="3 4" key="1">
    <citation type="journal article" date="2016" name="Front. Microbiol.">
        <title>Fuerstia marisgermanicae gen. nov., sp. nov., an Unusual Member of the Phylum Planctomycetes from the German Wadden Sea.</title>
        <authorList>
            <person name="Kohn T."/>
            <person name="Heuer A."/>
            <person name="Jogler M."/>
            <person name="Vollmers J."/>
            <person name="Boedeker C."/>
            <person name="Bunk B."/>
            <person name="Rast P."/>
            <person name="Borchert D."/>
            <person name="Glockner I."/>
            <person name="Freese H.M."/>
            <person name="Klenk H.P."/>
            <person name="Overmann J."/>
            <person name="Kaster A.K."/>
            <person name="Rohde M."/>
            <person name="Wiegand S."/>
            <person name="Jogler C."/>
        </authorList>
    </citation>
    <scope>NUCLEOTIDE SEQUENCE [LARGE SCALE GENOMIC DNA]</scope>
    <source>
        <strain evidence="3 4">NH11</strain>
    </source>
</reference>
<keyword evidence="2" id="KW-1133">Transmembrane helix</keyword>
<evidence type="ECO:0000313" key="4">
    <source>
        <dbReference type="Proteomes" id="UP000187735"/>
    </source>
</evidence>
<evidence type="ECO:0000256" key="2">
    <source>
        <dbReference type="SAM" id="Phobius"/>
    </source>
</evidence>
<dbReference type="AlphaFoldDB" id="A0A1P8WHB0"/>
<keyword evidence="4" id="KW-1185">Reference proteome</keyword>
<gene>
    <name evidence="3" type="ORF">Fuma_03084</name>
</gene>